<feature type="transmembrane region" description="Helical" evidence="4">
    <location>
        <begin position="102"/>
        <end position="125"/>
    </location>
</feature>
<dbReference type="Pfam" id="PF13460">
    <property type="entry name" value="NAD_binding_10"/>
    <property type="match status" value="1"/>
</dbReference>
<reference evidence="6 7" key="1">
    <citation type="submission" date="2018-07" db="EMBL/GenBank/DDBJ databases">
        <title>Section-level genome sequencing of Aspergillus section Nigri to investigate inter- and intra-species variation.</title>
        <authorList>
            <consortium name="DOE Joint Genome Institute"/>
            <person name="Vesth T.C."/>
            <person name="Nybo J.L."/>
            <person name="Theobald S."/>
            <person name="Frisvad J.C."/>
            <person name="Larsen T.O."/>
            <person name="Nielsen K.F."/>
            <person name="Hoof J.B."/>
            <person name="Brandl J."/>
            <person name="Salamov A."/>
            <person name="Riley R."/>
            <person name="Gladden J.M."/>
            <person name="Phatale P."/>
            <person name="Nielsen M.T."/>
            <person name="Lyhne E.K."/>
            <person name="Kogle M.E."/>
            <person name="Strasser K."/>
            <person name="McDonnell E."/>
            <person name="Barry K."/>
            <person name="Clum A."/>
            <person name="Chen C."/>
            <person name="Nolan M."/>
            <person name="Sandor L."/>
            <person name="Kuo A."/>
            <person name="Lipzen A."/>
            <person name="Hainaut M."/>
            <person name="Drula E."/>
            <person name="Tsang A."/>
            <person name="Magnuson J.K."/>
            <person name="Henrissat B."/>
            <person name="Wiebenga A."/>
            <person name="Simmons B.A."/>
            <person name="Makela M.R."/>
            <person name="De vries R.P."/>
            <person name="Grigoriev I.V."/>
            <person name="Mortensen U.H."/>
            <person name="Baker S.E."/>
            <person name="Andersen M.R."/>
        </authorList>
    </citation>
    <scope>NUCLEOTIDE SEQUENCE [LARGE SCALE GENOMIC DNA]</scope>
    <source>
        <strain evidence="6 7">ATCC 13496</strain>
    </source>
</reference>
<comment type="similarity">
    <text evidence="1">Belongs to the NmrA-type oxidoreductase family. Isoflavone reductase subfamily.</text>
</comment>
<keyword evidence="3" id="KW-0560">Oxidoreductase</keyword>
<dbReference type="InterPro" id="IPR016040">
    <property type="entry name" value="NAD(P)-bd_dom"/>
</dbReference>
<evidence type="ECO:0000256" key="2">
    <source>
        <dbReference type="ARBA" id="ARBA00022857"/>
    </source>
</evidence>
<evidence type="ECO:0000259" key="5">
    <source>
        <dbReference type="Pfam" id="PF13460"/>
    </source>
</evidence>
<sequence length="654" mass="72983">MPSNSLRDNVSRRKDASPLGRGIFIGLRALDVWWQHHLLTRGWATRAIETLGGQAVSTSHIISSTSFTGLQPYYGLVNLLSFGSSIKQIATMIFISEQETPVASAIIVAAFNTIVNSVNTLLSVWAVTSQVPSTLSSNKSSNFLLASPLVAVGAGAYLIGILTEAVSEFQRTAFKKDPANKGKPYGGGLFSLATNINYGGYTIWRAGYALVTGGLPLAAINFSFFFYDFAARGVPVLDAYLTDRLLFILLVHSSRCWAFRITLPNLPYVVFRSRAREMHFSLVKKECVQHTNGYQAYASSRHNQPFLLCIEIIGNYHKHQRIIEMKVGIAGITGKFARRLVTHLLDAGDDSLTIRGYCRSPSKLPDFVKLSPKLEIIKGAAFDQDAIATFVQGYDVVVCYYLGDDKLTVDGQKLLIDACESANVPRYVASDWALDYTKLKLGELFPKDPMIHVKNYLDTEKKKVSGVHILIGGFMEPIFSPFFNIVDVQTNTFRYWGDGNEIMEGTTYDDAAKYTAKVVLDPEAKGVLKFVGGRATIQEIAKSYEKVYGTPVTLEKRGSLEDLYKTMHDKRMKSPQDIYSYMSLFFYYYWINGQTFVGPELDNARYPDVQAVDWEGFMKCWSQEQIGTSYFALNILAVQVQHSHFDRLAGSFSI</sequence>
<feature type="transmembrane region" description="Helical" evidence="4">
    <location>
        <begin position="145"/>
        <end position="166"/>
    </location>
</feature>
<dbReference type="Pfam" id="PF06966">
    <property type="entry name" value="DUF1295"/>
    <property type="match status" value="1"/>
</dbReference>
<evidence type="ECO:0000256" key="4">
    <source>
        <dbReference type="SAM" id="Phobius"/>
    </source>
</evidence>
<keyword evidence="4" id="KW-0472">Membrane</keyword>
<dbReference type="Gene3D" id="3.40.50.720">
    <property type="entry name" value="NAD(P)-binding Rossmann-like Domain"/>
    <property type="match status" value="1"/>
</dbReference>
<gene>
    <name evidence="6" type="ORF">M747DRAFT_349127</name>
</gene>
<dbReference type="PANTHER" id="PTHR47706:SF9">
    <property type="entry name" value="NMRA-LIKE DOMAIN-CONTAINING PROTEIN-RELATED"/>
    <property type="match status" value="1"/>
</dbReference>
<dbReference type="InterPro" id="IPR036291">
    <property type="entry name" value="NAD(P)-bd_dom_sf"/>
</dbReference>
<dbReference type="PROSITE" id="PS50244">
    <property type="entry name" value="S5A_REDUCTASE"/>
    <property type="match status" value="1"/>
</dbReference>
<protein>
    <submittedName>
        <fullName evidence="6">NAD(P)-binding protein</fullName>
    </submittedName>
</protein>
<dbReference type="InterPro" id="IPR051609">
    <property type="entry name" value="NmrA/Isoflavone_reductase-like"/>
</dbReference>
<feature type="domain" description="NAD(P)-binding" evidence="5">
    <location>
        <begin position="331"/>
        <end position="433"/>
    </location>
</feature>
<keyword evidence="4" id="KW-0812">Transmembrane</keyword>
<dbReference type="AlphaFoldDB" id="A0A370C288"/>
<evidence type="ECO:0000313" key="6">
    <source>
        <dbReference type="EMBL" id="RDH22024.1"/>
    </source>
</evidence>
<dbReference type="Gene3D" id="3.90.25.10">
    <property type="entry name" value="UDP-galactose 4-epimerase, domain 1"/>
    <property type="match status" value="1"/>
</dbReference>
<evidence type="ECO:0000256" key="3">
    <source>
        <dbReference type="ARBA" id="ARBA00023002"/>
    </source>
</evidence>
<evidence type="ECO:0000256" key="1">
    <source>
        <dbReference type="ARBA" id="ARBA00005725"/>
    </source>
</evidence>
<accession>A0A370C288</accession>
<keyword evidence="2" id="KW-0521">NADP</keyword>
<dbReference type="EMBL" id="KZ851909">
    <property type="protein sequence ID" value="RDH22024.1"/>
    <property type="molecule type" value="Genomic_DNA"/>
</dbReference>
<dbReference type="VEuPathDB" id="FungiDB:M747DRAFT_349127"/>
<dbReference type="GO" id="GO:0016491">
    <property type="term" value="F:oxidoreductase activity"/>
    <property type="evidence" value="ECO:0007669"/>
    <property type="project" value="UniProtKB-KW"/>
</dbReference>
<name>A0A370C288_ASPNG</name>
<proteinExistence type="inferred from homology"/>
<dbReference type="Proteomes" id="UP000253845">
    <property type="component" value="Unassembled WGS sequence"/>
</dbReference>
<evidence type="ECO:0000313" key="7">
    <source>
        <dbReference type="Proteomes" id="UP000253845"/>
    </source>
</evidence>
<dbReference type="SUPFAM" id="SSF51735">
    <property type="entry name" value="NAD(P)-binding Rossmann-fold domains"/>
    <property type="match status" value="1"/>
</dbReference>
<keyword evidence="4" id="KW-1133">Transmembrane helix</keyword>
<dbReference type="PANTHER" id="PTHR47706">
    <property type="entry name" value="NMRA-LIKE FAMILY PROTEIN"/>
    <property type="match status" value="1"/>
</dbReference>
<organism evidence="6 7">
    <name type="scientific">Aspergillus niger ATCC 13496</name>
    <dbReference type="NCBI Taxonomy" id="1353008"/>
    <lineage>
        <taxon>Eukaryota</taxon>
        <taxon>Fungi</taxon>
        <taxon>Dikarya</taxon>
        <taxon>Ascomycota</taxon>
        <taxon>Pezizomycotina</taxon>
        <taxon>Eurotiomycetes</taxon>
        <taxon>Eurotiomycetidae</taxon>
        <taxon>Eurotiales</taxon>
        <taxon>Aspergillaceae</taxon>
        <taxon>Aspergillus</taxon>
        <taxon>Aspergillus subgen. Circumdati</taxon>
    </lineage>
</organism>
<dbReference type="InterPro" id="IPR010721">
    <property type="entry name" value="UstE-like"/>
</dbReference>
<feature type="transmembrane region" description="Helical" evidence="4">
    <location>
        <begin position="206"/>
        <end position="227"/>
    </location>
</feature>